<feature type="compositionally biased region" description="Polar residues" evidence="1">
    <location>
        <begin position="40"/>
        <end position="53"/>
    </location>
</feature>
<evidence type="ECO:0000313" key="2">
    <source>
        <dbReference type="EMBL" id="CAI3989212.1"/>
    </source>
</evidence>
<dbReference type="SUPFAM" id="SSF56219">
    <property type="entry name" value="DNase I-like"/>
    <property type="match status" value="1"/>
</dbReference>
<gene>
    <name evidence="2" type="ORF">C1SCF055_LOCUS16304</name>
</gene>
<dbReference type="EMBL" id="CAMXCT030001346">
    <property type="protein sequence ID" value="CAL4776524.1"/>
    <property type="molecule type" value="Genomic_DNA"/>
</dbReference>
<keyword evidence="4" id="KW-1185">Reference proteome</keyword>
<protein>
    <submittedName>
        <fullName evidence="3">RNase H type-1 domain-containing protein</fullName>
    </submittedName>
</protein>
<reference evidence="3 4" key="2">
    <citation type="submission" date="2024-05" db="EMBL/GenBank/DDBJ databases">
        <authorList>
            <person name="Chen Y."/>
            <person name="Shah S."/>
            <person name="Dougan E. K."/>
            <person name="Thang M."/>
            <person name="Chan C."/>
        </authorList>
    </citation>
    <scope>NUCLEOTIDE SEQUENCE [LARGE SCALE GENOMIC DNA]</scope>
</reference>
<feature type="region of interest" description="Disordered" evidence="1">
    <location>
        <begin position="20"/>
        <end position="90"/>
    </location>
</feature>
<feature type="compositionally biased region" description="Low complexity" evidence="1">
    <location>
        <begin position="22"/>
        <end position="39"/>
    </location>
</feature>
<dbReference type="Gene3D" id="3.60.10.10">
    <property type="entry name" value="Endonuclease/exonuclease/phosphatase"/>
    <property type="match status" value="1"/>
</dbReference>
<feature type="region of interest" description="Disordered" evidence="1">
    <location>
        <begin position="506"/>
        <end position="545"/>
    </location>
</feature>
<name>A0A9P1FWV7_9DINO</name>
<reference evidence="2" key="1">
    <citation type="submission" date="2022-10" db="EMBL/GenBank/DDBJ databases">
        <authorList>
            <person name="Chen Y."/>
            <person name="Dougan E. K."/>
            <person name="Chan C."/>
            <person name="Rhodes N."/>
            <person name="Thang M."/>
        </authorList>
    </citation>
    <scope>NUCLEOTIDE SEQUENCE</scope>
</reference>
<feature type="region of interest" description="Disordered" evidence="1">
    <location>
        <begin position="757"/>
        <end position="797"/>
    </location>
</feature>
<dbReference type="EMBL" id="CAMXCT010001346">
    <property type="protein sequence ID" value="CAI3989212.1"/>
    <property type="molecule type" value="Genomic_DNA"/>
</dbReference>
<evidence type="ECO:0000256" key="1">
    <source>
        <dbReference type="SAM" id="MobiDB-lite"/>
    </source>
</evidence>
<dbReference type="InterPro" id="IPR036691">
    <property type="entry name" value="Endo/exonu/phosph_ase_sf"/>
</dbReference>
<dbReference type="OrthoDB" id="415871at2759"/>
<dbReference type="Proteomes" id="UP001152797">
    <property type="component" value="Unassembled WGS sequence"/>
</dbReference>
<comment type="caution">
    <text evidence="2">The sequence shown here is derived from an EMBL/GenBank/DDBJ whole genome shotgun (WGS) entry which is preliminary data.</text>
</comment>
<evidence type="ECO:0000313" key="3">
    <source>
        <dbReference type="EMBL" id="CAL4776524.1"/>
    </source>
</evidence>
<proteinExistence type="predicted"/>
<organism evidence="2">
    <name type="scientific">Cladocopium goreaui</name>
    <dbReference type="NCBI Taxonomy" id="2562237"/>
    <lineage>
        <taxon>Eukaryota</taxon>
        <taxon>Sar</taxon>
        <taxon>Alveolata</taxon>
        <taxon>Dinophyceae</taxon>
        <taxon>Suessiales</taxon>
        <taxon>Symbiodiniaceae</taxon>
        <taxon>Cladocopium</taxon>
    </lineage>
</organism>
<feature type="compositionally biased region" description="Basic and acidic residues" evidence="1">
    <location>
        <begin position="508"/>
        <end position="522"/>
    </location>
</feature>
<accession>A0A9P1FWV7</accession>
<sequence>MYCNTCHQPWQNVIDHSFVHGQKQPQQQEQTHQYQTPWQGQQDWQAHWNSTSARGRTPSPRQRQRPRSAKGNKTPKNAQQAMTQPTPPMMMPAMPNPYMGPVPQMPMMYSQQPMMFPMQGALPPLPPPDVPWQPSTAAQNMAKMPAPVPTSLGMPSPSTMPTMPAPAMPKMPAGATPSMAETDEEVRGLMSMMRGRQAELPEDMQKKVQKVLTKYGQQASTDLHAAVTALDTARNNYDEAVLARSQHHAMWKKFLSDAVQLWQTYAAQFVDQERKLQEQVSLHKESLIAAKQDLEKSKVAKLGAGDVQHIASDEEAEDQDANTSSHAATKITETMQGLAKSLQSLHQEAEAMVAEEAHAAKRQKMMPPKDEDQPMNAGLGTGSHFGQENFINEWAAIENARSLAFDLGTYNGIFPLDMRLSNVSAKAISSHRRLGFAPDVDVLIGMEDELTMYRTVVSDICLGTGSMPWRQGLLRGGTYQPFSSEELPDSWDNLFQDEETTKWNWTASHRDPPVLQTPRHDPTSTSNTIRSPDPSHPTDRDMTRSLRVSNPIPRWGHDLLALLEQEGQEEDDDEGLVVFVSSFYIDHERVLFHDESRILRFDNDYNEWENSIRFIWEDMVDPNVPIEVVIVRPEPPQHPHRGTMATVIVHQNLRPDRAACLVTAVHIMDPTTTFQHTAHSMELQMSPARIFQLARVDQVCQQRQRQGAGRCTLHIGHHRHLDHQFVAASHGLGMHIRIPTTLTGFEAEQNLLRRIQQQRRGRRGDPWDPADPQDIPPENTHPPADPSSAHPEDEVSFMGRRPRRLQSIVEVSSSTSPETISSTESSTDWRQTVIFTLDGMSTSAQLPWHDMDLLYEQVAIALELNRRDILRVQAVHRPLDYIQVNLYGMILQRAHEFRPNPYVRLTLVDRELHVANEIQSSPFQRYPKWLPYVADREALVQALGLESLCSTQESPCRIWRNNVILDTDPRTRLHISDGDYIKVYVGDNDNLDICLSDIDIESPEEQFESSPLNDDEEETALFQRPPIGAYPQGVPPPPQRAFNAQLHFDDRRLFAHLFATTSIIECEDEGGGCHNFAFNPHAMPFDPVGERRPQDWTDPQQRTIVQVVYSHWNTTTIMPPTYLELNSIYSAADVEQELRNWGFQYQIFLCGEHDTVFALSQQEALCDHTYVYCAADCNLSEPVFVNITDKELQEQQHMRYLHSRGYHKAVIMQTEPWMEKLQCIHFLDVQPDQAELLRDLRLRTPWPARQMQQLTSTTLIHTEVVDQSGRSTCHIQFDTQELRAFMEASNDILWKDHSLFDLPEFIRVALDRCQPVQRIDRYVIFTDGSSQAVHRHRPPLWVADNDVSDSWAFAVFAEQYAEDDTAVNMQSFTSILRHLWMAVACTPDLPLLHEDGFSVPPCALPIRTTAQAPEVPAAQVLTRYTISCGTANVRTFYRGEQGHPGKLQYVREQFRASGLHFIGIQEARTDPGTSLQDKIYRLASGHEGGHFGVEIWINLMQPYAYQGRHPKHFQRSDFVVVDRAPRHLLVHVVNEDMSFWILCAHALHSGSPSGERETWWHMLSETIQRHAQHDPLVVMIDANARSGPADHVHVFGNDDVANTNTALFREFLEEHQLCTPSTLTLHEGHQTTWMHPSEDAEYRIDYVLVPIHWSLGHLGDHRAMAIELSWQEAGHKMKKNQKIKSYDRTGILTADLAKGLDDYAPLPWQADIENQVDHFNQHVLEVLHQQCPTKRQGPKKSYISERTWQLRAQKLRLQRTAKDNKKRQQKEFMTRLFQRWAGRIDSDRQEQSVQFENSLAAHGLKTRIELYLVSRQLRGELTAAKRVHVKEIITALPPDCDWIQDLSTFMQKDLELRPEDVPTLTDLEHAYRRVRPHKAVGKTLHRAVRDHQANVYEAFLQHQQAKRSHAMIFLDLQEAFYRVLRPIAIGGVITDTLLASIAERLSTRPGDPFADVVFGYMFARLLTTVEQKMQDLDILETINDVSTPGLFPDLHAGPMHQHSILGPTWMDDLCITVTSTTAHGVEHKAGLAASVLLETCMNHGVTPNLQKGKTEILLSFRGQGSRALKQKYFSPQQGQRMMILTEYGTHYISVVGDYTHLGGLTHHSGTSRKEMRRRIAIGNNAFNLHRKLLFQNRALSADKRTQLFMTLVTSKISYGTESWILDDVRSKTYFNGAILRLYRRLLKCAPDSAIQDDEILVQTQLPAPEDLLRISRLRYVGLLYRCEEVTPWALIRADTQWIQQIKEDLQWLWRLVEHTTKLRNPEEHFHAWEYVLRYHRSYWKTLLQRGLQLSQLHRQDDMLLRRLHHDILGHLAHWGPLQFAPVRPNIPIEHQTGYYGCMSCGIRCKSKAGEGAHLFKVHGICARERHWITHTGCEVCLKEYHSFDKLQAHLRRSDQCRAQLCTRATQTPIMPGLGSRDNAILKAQHDDLLPVQQAAGPRTLQKPPGEIDLHHVHLFEQLILLIMDSPVLVTGDLQHRMRTSIQTYDISWTQTQLTLRHVHQAISLLEEYDAATPRATALSALEFLLEPSAWGFLTEIRYEIAGTEHLHHLDLYEQWCCDLATAPSPWRPTLTCPRPVFRERVVLHAYSGRRRPGDFQWFLDALGRQQKLEGFYVVSLDIVIDSTWGDIGNQKTQSFWLESMRAGFVIGFLSGPPCCTWSVARGKHVAGSHRRGPRVLRTASALWGFHSASLKEKRQLMDGHLLLGFSLKAMVVLSTVESCGALEHPAEPADDQAASIWRLPIVQMIATLPGFRHYEFAQGLLGADSAKRTGLLSLNLPDLPKFLRANAVCAHLPRAQTIGVDENGQFRTAKLKEYPPALCKALAEGFFSHFPPPEEVVKAPTLPADFVERCRHMTCTAMGTKIGADYAGG</sequence>
<dbReference type="EMBL" id="CAMXCT020001346">
    <property type="protein sequence ID" value="CAL1142587.1"/>
    <property type="molecule type" value="Genomic_DNA"/>
</dbReference>
<evidence type="ECO:0000313" key="4">
    <source>
        <dbReference type="Proteomes" id="UP001152797"/>
    </source>
</evidence>